<dbReference type="Gene3D" id="1.20.1270.210">
    <property type="match status" value="1"/>
</dbReference>
<dbReference type="Proteomes" id="UP001596098">
    <property type="component" value="Unassembled WGS sequence"/>
</dbReference>
<reference evidence="2" key="1">
    <citation type="journal article" date="2019" name="Int. J. Syst. Evol. Microbiol.">
        <title>The Global Catalogue of Microorganisms (GCM) 10K type strain sequencing project: providing services to taxonomists for standard genome sequencing and annotation.</title>
        <authorList>
            <consortium name="The Broad Institute Genomics Platform"/>
            <consortium name="The Broad Institute Genome Sequencing Center for Infectious Disease"/>
            <person name="Wu L."/>
            <person name="Ma J."/>
        </authorList>
    </citation>
    <scope>NUCLEOTIDE SEQUENCE [LARGE SCALE GENOMIC DNA]</scope>
    <source>
        <strain evidence="2">DFY28</strain>
    </source>
</reference>
<dbReference type="Pfam" id="PF04860">
    <property type="entry name" value="Phage_portal"/>
    <property type="match status" value="1"/>
</dbReference>
<evidence type="ECO:0000313" key="1">
    <source>
        <dbReference type="EMBL" id="MFC6153658.1"/>
    </source>
</evidence>
<dbReference type="RefSeq" id="WP_128220045.1">
    <property type="nucleotide sequence ID" value="NZ_CP034929.1"/>
</dbReference>
<name>A0ABW1QX84_9ACTN</name>
<proteinExistence type="predicted"/>
<protein>
    <submittedName>
        <fullName evidence="1">Phage portal protein</fullName>
    </submittedName>
</protein>
<organism evidence="1 2">
    <name type="scientific">Nocardioides yefusunii</name>
    <dbReference type="NCBI Taxonomy" id="2500546"/>
    <lineage>
        <taxon>Bacteria</taxon>
        <taxon>Bacillati</taxon>
        <taxon>Actinomycetota</taxon>
        <taxon>Actinomycetes</taxon>
        <taxon>Propionibacteriales</taxon>
        <taxon>Nocardioidaceae</taxon>
        <taxon>Nocardioides</taxon>
    </lineage>
</organism>
<evidence type="ECO:0000313" key="2">
    <source>
        <dbReference type="Proteomes" id="UP001596098"/>
    </source>
</evidence>
<gene>
    <name evidence="1" type="ORF">ACFPWU_08285</name>
</gene>
<dbReference type="Gene3D" id="3.40.140.120">
    <property type="match status" value="1"/>
</dbReference>
<keyword evidence="2" id="KW-1185">Reference proteome</keyword>
<sequence>MDTDATQGLWGTWHRVDPTALVPAALPPKRQSGPVFSGTHIDPIHGVSTVDAAITYLSGFGRVTRREAIATPAIKRARDLICSLAQSPLVMRDETGADVTRAYNRTDWTLLLQPEVKRAPINTWADVLEDLLFEKFARLRVTDLAWHGRPAHVTRMKPGSYTRDDLRGGYWVNVPGKDADWVPEEQVIEIESPNDAILDAGAGAIRALSLISAAGLNAVSGVPPQDYFESTDPNVDPFESDEEAKEFLDSWAAARRARSTAFIPSGVKYQTNGFDPKQLQLVELRTEAIAEIGRLTGIDAEDLGVSTTSRTYFNAQDRRRAMLDFTFGPYRRAIEDRLSMEDIAPPGYSVRFDTREFSRADDATQATTDAALVYADIVTRDEIRAERGLGPLPKTTTAQEVSAS</sequence>
<dbReference type="Gene3D" id="3.30.1120.70">
    <property type="match status" value="1"/>
</dbReference>
<accession>A0ABW1QX84</accession>
<dbReference type="InterPro" id="IPR006944">
    <property type="entry name" value="Phage/GTA_portal"/>
</dbReference>
<dbReference type="EMBL" id="JBHSQI010000004">
    <property type="protein sequence ID" value="MFC6153658.1"/>
    <property type="molecule type" value="Genomic_DNA"/>
</dbReference>
<comment type="caution">
    <text evidence="1">The sequence shown here is derived from an EMBL/GenBank/DDBJ whole genome shotgun (WGS) entry which is preliminary data.</text>
</comment>